<feature type="non-terminal residue" evidence="2">
    <location>
        <position position="1"/>
    </location>
</feature>
<sequence>NSKRHQMENTTTNIITGGRLQQEPLTVASKAKKKRQTPNTNNKTSGKNQTQNGKNKVPDGQQRNGDGQMEKRPDPGWK</sequence>
<gene>
    <name evidence="2" type="ORF">ACJMK2_042685</name>
</gene>
<reference evidence="2 3" key="1">
    <citation type="submission" date="2024-11" db="EMBL/GenBank/DDBJ databases">
        <title>Chromosome-level genome assembly of the freshwater bivalve Anodonta woodiana.</title>
        <authorList>
            <person name="Chen X."/>
        </authorList>
    </citation>
    <scope>NUCLEOTIDE SEQUENCE [LARGE SCALE GENOMIC DNA]</scope>
    <source>
        <strain evidence="2">MN2024</strain>
        <tissue evidence="2">Gills</tissue>
    </source>
</reference>
<keyword evidence="3" id="KW-1185">Reference proteome</keyword>
<feature type="compositionally biased region" description="Basic and acidic residues" evidence="1">
    <location>
        <begin position="68"/>
        <end position="78"/>
    </location>
</feature>
<feature type="compositionally biased region" description="Polar residues" evidence="1">
    <location>
        <begin position="37"/>
        <end position="54"/>
    </location>
</feature>
<dbReference type="Proteomes" id="UP001634394">
    <property type="component" value="Unassembled WGS sequence"/>
</dbReference>
<name>A0ABD3W852_SINWO</name>
<evidence type="ECO:0000313" key="3">
    <source>
        <dbReference type="Proteomes" id="UP001634394"/>
    </source>
</evidence>
<comment type="caution">
    <text evidence="2">The sequence shown here is derived from an EMBL/GenBank/DDBJ whole genome shotgun (WGS) entry which is preliminary data.</text>
</comment>
<organism evidence="2 3">
    <name type="scientific">Sinanodonta woodiana</name>
    <name type="common">Chinese pond mussel</name>
    <name type="synonym">Anodonta woodiana</name>
    <dbReference type="NCBI Taxonomy" id="1069815"/>
    <lineage>
        <taxon>Eukaryota</taxon>
        <taxon>Metazoa</taxon>
        <taxon>Spiralia</taxon>
        <taxon>Lophotrochozoa</taxon>
        <taxon>Mollusca</taxon>
        <taxon>Bivalvia</taxon>
        <taxon>Autobranchia</taxon>
        <taxon>Heteroconchia</taxon>
        <taxon>Palaeoheterodonta</taxon>
        <taxon>Unionida</taxon>
        <taxon>Unionoidea</taxon>
        <taxon>Unionidae</taxon>
        <taxon>Unioninae</taxon>
        <taxon>Sinanodonta</taxon>
    </lineage>
</organism>
<dbReference type="AlphaFoldDB" id="A0ABD3W852"/>
<feature type="region of interest" description="Disordered" evidence="1">
    <location>
        <begin position="1"/>
        <end position="78"/>
    </location>
</feature>
<evidence type="ECO:0000313" key="2">
    <source>
        <dbReference type="EMBL" id="KAL3870069.1"/>
    </source>
</evidence>
<proteinExistence type="predicted"/>
<dbReference type="EMBL" id="JBJQND010000008">
    <property type="protein sequence ID" value="KAL3870069.1"/>
    <property type="molecule type" value="Genomic_DNA"/>
</dbReference>
<evidence type="ECO:0000256" key="1">
    <source>
        <dbReference type="SAM" id="MobiDB-lite"/>
    </source>
</evidence>
<accession>A0ABD3W852</accession>
<protein>
    <submittedName>
        <fullName evidence="2">Uncharacterized protein</fullName>
    </submittedName>
</protein>